<keyword evidence="2" id="KW-0813">Transport</keyword>
<keyword evidence="3" id="KW-0547">Nucleotide-binding</keyword>
<dbReference type="AlphaFoldDB" id="A0A6I3MBZ6"/>
<organism evidence="6 7">
    <name type="scientific">Agromyces bracchium</name>
    <dbReference type="NCBI Taxonomy" id="88376"/>
    <lineage>
        <taxon>Bacteria</taxon>
        <taxon>Bacillati</taxon>
        <taxon>Actinomycetota</taxon>
        <taxon>Actinomycetes</taxon>
        <taxon>Micrococcales</taxon>
        <taxon>Microbacteriaceae</taxon>
        <taxon>Agromyces</taxon>
    </lineage>
</organism>
<evidence type="ECO:0000256" key="4">
    <source>
        <dbReference type="ARBA" id="ARBA00022840"/>
    </source>
</evidence>
<gene>
    <name evidence="6" type="ORF">GJ743_11035</name>
</gene>
<name>A0A6I3MBZ6_9MICO</name>
<keyword evidence="7" id="KW-1185">Reference proteome</keyword>
<sequence>MISISTPAPSAVEAPVVRLHDVSKRFILHTDKSIKERVLYFRHRETGKRTFWALDGIDLTIELGETVGLIGHNGSGKSTLLKVIGGIIDASSGVVERRGRVAALLELGAGFHPDLTGRENVYLNAAILGMSRAETDVVFDDIVDFSGIGEFIDSQVKFYSSGMYVRLAFAVAVHSDPDLLLVDEVLAVGDEPFQNKCMAKIRQFQREGRTIVLVSHSADQVADVCTRAVVLDSGSVVYDGDVAEGIRVLREGYERDRIERSQATALRDHAPAEPAIDVIEATITSIDGTPITEPVTPGTDLAITIRALVRRPTEWITGFTLSTPLGQAVYRLNSEGLGMELPSEPGEYLVRFDVAGTNFAVAQLVLSAGATTLDGEILAQLDPAGRVDFTADPHAAGFVQFATRGEVAPASALR</sequence>
<dbReference type="InterPro" id="IPR050683">
    <property type="entry name" value="Bact_Polysacc_Export_ATP-bd"/>
</dbReference>
<dbReference type="Gene3D" id="2.70.50.60">
    <property type="entry name" value="abc- transporter (atp binding component) like domain"/>
    <property type="match status" value="1"/>
</dbReference>
<feature type="domain" description="ABC transporter" evidence="5">
    <location>
        <begin position="17"/>
        <end position="258"/>
    </location>
</feature>
<dbReference type="InterPro" id="IPR015860">
    <property type="entry name" value="ABC_transpr_TagH-like"/>
</dbReference>
<dbReference type="PANTHER" id="PTHR46743:SF2">
    <property type="entry name" value="TEICHOIC ACIDS EXPORT ATP-BINDING PROTEIN TAGH"/>
    <property type="match status" value="1"/>
</dbReference>
<accession>A0A6I3MBZ6</accession>
<evidence type="ECO:0000256" key="1">
    <source>
        <dbReference type="ARBA" id="ARBA00005417"/>
    </source>
</evidence>
<dbReference type="GO" id="GO:0016887">
    <property type="term" value="F:ATP hydrolysis activity"/>
    <property type="evidence" value="ECO:0007669"/>
    <property type="project" value="InterPro"/>
</dbReference>
<dbReference type="GO" id="GO:0016020">
    <property type="term" value="C:membrane"/>
    <property type="evidence" value="ECO:0007669"/>
    <property type="project" value="InterPro"/>
</dbReference>
<dbReference type="CDD" id="cd03220">
    <property type="entry name" value="ABC_KpsT_Wzt"/>
    <property type="match status" value="1"/>
</dbReference>
<evidence type="ECO:0000256" key="3">
    <source>
        <dbReference type="ARBA" id="ARBA00022741"/>
    </source>
</evidence>
<dbReference type="GO" id="GO:0005524">
    <property type="term" value="F:ATP binding"/>
    <property type="evidence" value="ECO:0007669"/>
    <property type="project" value="UniProtKB-KW"/>
</dbReference>
<dbReference type="Pfam" id="PF00005">
    <property type="entry name" value="ABC_tran"/>
    <property type="match status" value="1"/>
</dbReference>
<evidence type="ECO:0000256" key="2">
    <source>
        <dbReference type="ARBA" id="ARBA00022448"/>
    </source>
</evidence>
<dbReference type="SMART" id="SM00382">
    <property type="entry name" value="AAA"/>
    <property type="match status" value="1"/>
</dbReference>
<proteinExistence type="inferred from homology"/>
<dbReference type="PROSITE" id="PS50893">
    <property type="entry name" value="ABC_TRANSPORTER_2"/>
    <property type="match status" value="1"/>
</dbReference>
<dbReference type="PANTHER" id="PTHR46743">
    <property type="entry name" value="TEICHOIC ACIDS EXPORT ATP-BINDING PROTEIN TAGH"/>
    <property type="match status" value="1"/>
</dbReference>
<dbReference type="SUPFAM" id="SSF52540">
    <property type="entry name" value="P-loop containing nucleoside triphosphate hydrolases"/>
    <property type="match status" value="1"/>
</dbReference>
<keyword evidence="4 6" id="KW-0067">ATP-binding</keyword>
<reference evidence="6 7" key="1">
    <citation type="submission" date="2019-11" db="EMBL/GenBank/DDBJ databases">
        <title>Agromyces kandeliae sp. nov., isolated from mangrove soil.</title>
        <authorList>
            <person name="Wang R."/>
        </authorList>
    </citation>
    <scope>NUCLEOTIDE SEQUENCE [LARGE SCALE GENOMIC DNA]</scope>
    <source>
        <strain evidence="6 7">JCM 11433</strain>
    </source>
</reference>
<evidence type="ECO:0000313" key="6">
    <source>
        <dbReference type="EMBL" id="MTH68906.1"/>
    </source>
</evidence>
<dbReference type="InterPro" id="IPR027417">
    <property type="entry name" value="P-loop_NTPase"/>
</dbReference>
<dbReference type="Gene3D" id="3.40.50.300">
    <property type="entry name" value="P-loop containing nucleotide triphosphate hydrolases"/>
    <property type="match status" value="1"/>
</dbReference>
<evidence type="ECO:0000259" key="5">
    <source>
        <dbReference type="PROSITE" id="PS50893"/>
    </source>
</evidence>
<dbReference type="OrthoDB" id="9778870at2"/>
<comment type="similarity">
    <text evidence="1">Belongs to the ABC transporter superfamily.</text>
</comment>
<protein>
    <submittedName>
        <fullName evidence="6">ATP-binding cassette domain-containing protein</fullName>
    </submittedName>
</protein>
<dbReference type="Proteomes" id="UP000433071">
    <property type="component" value="Unassembled WGS sequence"/>
</dbReference>
<comment type="caution">
    <text evidence="6">The sequence shown here is derived from an EMBL/GenBank/DDBJ whole genome shotgun (WGS) entry which is preliminary data.</text>
</comment>
<evidence type="ECO:0000313" key="7">
    <source>
        <dbReference type="Proteomes" id="UP000433071"/>
    </source>
</evidence>
<dbReference type="InterPro" id="IPR003593">
    <property type="entry name" value="AAA+_ATPase"/>
</dbReference>
<dbReference type="GO" id="GO:0140359">
    <property type="term" value="F:ABC-type transporter activity"/>
    <property type="evidence" value="ECO:0007669"/>
    <property type="project" value="InterPro"/>
</dbReference>
<dbReference type="InterPro" id="IPR003439">
    <property type="entry name" value="ABC_transporter-like_ATP-bd"/>
</dbReference>
<dbReference type="EMBL" id="WMLB01000023">
    <property type="protein sequence ID" value="MTH68906.1"/>
    <property type="molecule type" value="Genomic_DNA"/>
</dbReference>